<feature type="transmembrane region" description="Helical" evidence="1">
    <location>
        <begin position="122"/>
        <end position="141"/>
    </location>
</feature>
<keyword evidence="3" id="KW-1185">Reference proteome</keyword>
<evidence type="ECO:0000313" key="3">
    <source>
        <dbReference type="Proteomes" id="UP000050280"/>
    </source>
</evidence>
<proteinExistence type="predicted"/>
<evidence type="ECO:0000256" key="1">
    <source>
        <dbReference type="SAM" id="Phobius"/>
    </source>
</evidence>
<sequence length="236" mass="27322">MPMTQEQINQLYSFTRAHFVEHYDVQTELVDHLANGIERLLKEDSSLSFNEALQTEFKKFGVCGFHDIVQEKKKAIAKRYRGMVWRFFIQWFQWPKLVLTLALFGGIELTMTTLNQSQFKPMLFFGLLLAFTLLPLGYLIVNRKNRELDQVRGGKKWMLSELIYNLGDMLQVPNLLFNLGALGYNTELFSIHANHFNLVFAALITLAGILNYVLLVVIPSKAETLLSDTYPEYQMQ</sequence>
<evidence type="ECO:0000313" key="2">
    <source>
        <dbReference type="EMBL" id="KPM30981.1"/>
    </source>
</evidence>
<keyword evidence="1" id="KW-0812">Transmembrane</keyword>
<protein>
    <submittedName>
        <fullName evidence="2">Uncharacterized protein</fullName>
    </submittedName>
</protein>
<dbReference type="STRING" id="1300341.I595_2960"/>
<dbReference type="EMBL" id="LDJX01000006">
    <property type="protein sequence ID" value="KPM30981.1"/>
    <property type="molecule type" value="Genomic_DNA"/>
</dbReference>
<gene>
    <name evidence="2" type="ORF">I595_2960</name>
</gene>
<organism evidence="2 3">
    <name type="scientific">Croceitalea dokdonensis DOKDO 023</name>
    <dbReference type="NCBI Taxonomy" id="1300341"/>
    <lineage>
        <taxon>Bacteria</taxon>
        <taxon>Pseudomonadati</taxon>
        <taxon>Bacteroidota</taxon>
        <taxon>Flavobacteriia</taxon>
        <taxon>Flavobacteriales</taxon>
        <taxon>Flavobacteriaceae</taxon>
        <taxon>Croceitalea</taxon>
    </lineage>
</organism>
<feature type="transmembrane region" description="Helical" evidence="1">
    <location>
        <begin position="196"/>
        <end position="218"/>
    </location>
</feature>
<name>A0A0P7ACR5_9FLAO</name>
<keyword evidence="1" id="KW-0472">Membrane</keyword>
<feature type="transmembrane region" description="Helical" evidence="1">
    <location>
        <begin position="83"/>
        <end position="107"/>
    </location>
</feature>
<feature type="transmembrane region" description="Helical" evidence="1">
    <location>
        <begin position="162"/>
        <end position="184"/>
    </location>
</feature>
<dbReference type="AlphaFoldDB" id="A0A0P7ACR5"/>
<dbReference type="PATRIC" id="fig|1300341.3.peg.3112"/>
<reference evidence="2 3" key="1">
    <citation type="submission" date="2015-09" db="EMBL/GenBank/DDBJ databases">
        <title>Genome sequence of the marine flavobacterium Croceitalea dokdonensis DOKDO 023 that contains proton- and sodium-pumping rhodopsins.</title>
        <authorList>
            <person name="Kwon S.-K."/>
            <person name="Lee H.K."/>
            <person name="Kwak M.-J."/>
            <person name="Kim J.F."/>
        </authorList>
    </citation>
    <scope>NUCLEOTIDE SEQUENCE [LARGE SCALE GENOMIC DNA]</scope>
    <source>
        <strain evidence="2 3">DOKDO 023</strain>
    </source>
</reference>
<keyword evidence="1" id="KW-1133">Transmembrane helix</keyword>
<dbReference type="OrthoDB" id="662673at2"/>
<dbReference type="RefSeq" id="WP_157449752.1">
    <property type="nucleotide sequence ID" value="NZ_LDJX01000006.1"/>
</dbReference>
<accession>A0A0P7ACR5</accession>
<comment type="caution">
    <text evidence="2">The sequence shown here is derived from an EMBL/GenBank/DDBJ whole genome shotgun (WGS) entry which is preliminary data.</text>
</comment>
<dbReference type="Proteomes" id="UP000050280">
    <property type="component" value="Unassembled WGS sequence"/>
</dbReference>